<feature type="domain" description="F-box" evidence="1">
    <location>
        <begin position="14"/>
        <end position="60"/>
    </location>
</feature>
<protein>
    <submittedName>
        <fullName evidence="2">F-box containing protein</fullName>
    </submittedName>
</protein>
<organism evidence="2 3">
    <name type="scientific">Tunisvirus fontaine2</name>
    <dbReference type="NCBI Taxonomy" id="1421067"/>
    <lineage>
        <taxon>Viruses</taxon>
        <taxon>Varidnaviria</taxon>
        <taxon>Bamfordvirae</taxon>
        <taxon>Nucleocytoviricota</taxon>
        <taxon>Megaviricetes</taxon>
        <taxon>Pimascovirales</taxon>
        <taxon>Pimascovirales incertae sedis</taxon>
        <taxon>Marseilleviridae</taxon>
        <taxon>Losannavirus</taxon>
        <taxon>Losannavirus tunisense</taxon>
    </lineage>
</organism>
<dbReference type="InterPro" id="IPR036047">
    <property type="entry name" value="F-box-like_dom_sf"/>
</dbReference>
<proteinExistence type="predicted"/>
<dbReference type="InterPro" id="IPR001810">
    <property type="entry name" value="F-box_dom"/>
</dbReference>
<dbReference type="PROSITE" id="PS50181">
    <property type="entry name" value="FBOX"/>
    <property type="match status" value="1"/>
</dbReference>
<sequence>MDKLEPLQGFCSFVFTMENLPNEVILHILGFCQFKDVLSFCSTKAEYRDVPKNEYFWSCYSMQRSHPRKFAGYTPKQWAIKQENMVPISLTCGVGGTNKVHKLSCGGTTVADLKKEISLKTSYSPHKIVVREKGVVIEKDQNFSGKSFSHFPGRGSTTLDTMFFDADE</sequence>
<dbReference type="SUPFAM" id="SSF81383">
    <property type="entry name" value="F-box domain"/>
    <property type="match status" value="1"/>
</dbReference>
<accession>V9SGT8</accession>
<keyword evidence="3" id="KW-1185">Reference proteome</keyword>
<evidence type="ECO:0000313" key="3">
    <source>
        <dbReference type="Proteomes" id="UP000232615"/>
    </source>
</evidence>
<dbReference type="Proteomes" id="UP000232615">
    <property type="component" value="Segment"/>
</dbReference>
<evidence type="ECO:0000313" key="2">
    <source>
        <dbReference type="EMBL" id="AHC55109.1"/>
    </source>
</evidence>
<gene>
    <name evidence="2" type="ORF">TNS_ORF391</name>
</gene>
<reference evidence="2 3" key="1">
    <citation type="journal article" date="2014" name="Arch. Virol.">
        <title>Complete genome sequence of Tunisvirus, a new member of the proposed family Marseilleviridae.</title>
        <authorList>
            <person name="Aherfi S."/>
            <person name="Boughalmi M."/>
            <person name="Pagnier I."/>
            <person name="Fournous G."/>
            <person name="La Scola B."/>
            <person name="Raoult D."/>
            <person name="Colson P."/>
        </authorList>
    </citation>
    <scope>NUCLEOTIDE SEQUENCE [LARGE SCALE GENOMIC DNA]</scope>
    <source>
        <strain evidence="2 3">U484</strain>
    </source>
</reference>
<name>V9SGT8_9VIRU</name>
<evidence type="ECO:0000259" key="1">
    <source>
        <dbReference type="PROSITE" id="PS50181"/>
    </source>
</evidence>
<dbReference type="Gene3D" id="1.20.1280.50">
    <property type="match status" value="1"/>
</dbReference>
<dbReference type="EMBL" id="KF483846">
    <property type="protein sequence ID" value="AHC55109.1"/>
    <property type="molecule type" value="Genomic_DNA"/>
</dbReference>